<dbReference type="InterPro" id="IPR037066">
    <property type="entry name" value="Plug_dom_sf"/>
</dbReference>
<dbReference type="PANTHER" id="PTHR40980">
    <property type="entry name" value="PLUG DOMAIN-CONTAINING PROTEIN"/>
    <property type="match status" value="1"/>
</dbReference>
<sequence>MYRNQQSKLTRSIRLAITMGALSGMTMPVAFAQQQQDEQEQNNKTEVIEVTGIRGSQKANINAKRFSNAIVDAITAEDIGKFPDKNVAETLARVPGITIDRDFGEGQGVTIRGVQPDQNLTLVNGQAVGTGQWFVLSDATRNFNFEILASEMIAGLEVYKSSQADIDEGALGGTVILKTRKPFDLEANSGQLSIEGQYGDIADALDPSVSGLYSWKNEEETFGILFSGSYQERTVERETNEDFGWFGPSIPRIDPLIEAPSGAQEKGALPWGMGSALFKQDRERVGFDVTAQWAPTDNFDMSVHYLSSTLKADNVNSNLIGIPFRGIAYMGTDTNTGTVSDGVVESLNVTGLPQRPAWARFIAYDNIFRDGSEMSTEIIDIEGNYLTDNGVLHFQIGTTTGEGENRDFFTEFWADANDPRAAFDFYNPGGDSPYIDFTTASPWLANPTDEMWLGGIFDQFNSTEDTENYVQFDYEHSVDWGAITEVKTGVKRRDRSFSQSRYRTDLANLAPVGEGSLGPASDFWSGDMLNVSHSETNAVAASYFFPDKDSMYNAFYNVAECSGDETTLCRTTDRFLPESSFEVEEDITALYVMAKFSGEGFRGNMGLRYVETDSTSNGFDLNSGEAVSFDGGYNEWLPSINLSYDLAEDVLVRMAASRVLTRPAPFQLAPAVNLTPETSSGSAGNPQLDPLTANQFEVGAEWYFSESSIAAITVFKKDINDFIFTKTVSREIDGQQINQLRTPENGGSTSIDGVEVQVQHVFENGFGGYANYTYTDVADAQVDEAVPVTDADGNITGATLASRTVSFPNTSKDSFNVGVFYETDLYSARLNYNYRSEYFIAQAEIGDQFRDEQSQLDAQLSWNITETITLKAEALNLTNEIWENYYVRSSDGKRLGGTQSANGRRFFVGASMRF</sequence>
<evidence type="ECO:0000256" key="8">
    <source>
        <dbReference type="ARBA" id="ARBA00023237"/>
    </source>
</evidence>
<dbReference type="InterPro" id="IPR010104">
    <property type="entry name" value="TonB_rcpt_bac"/>
</dbReference>
<dbReference type="Gene3D" id="2.40.170.20">
    <property type="entry name" value="TonB-dependent receptor, beta-barrel domain"/>
    <property type="match status" value="1"/>
</dbReference>
<evidence type="ECO:0000256" key="9">
    <source>
        <dbReference type="PROSITE-ProRule" id="PRU01360"/>
    </source>
</evidence>
<dbReference type="RefSeq" id="WP_163112295.1">
    <property type="nucleotide sequence ID" value="NZ_JAAAWP010000008.1"/>
</dbReference>
<dbReference type="Proteomes" id="UP000478837">
    <property type="component" value="Unassembled WGS sequence"/>
</dbReference>
<evidence type="ECO:0000256" key="6">
    <source>
        <dbReference type="ARBA" id="ARBA00023077"/>
    </source>
</evidence>
<proteinExistence type="inferred from homology"/>
<dbReference type="Gene3D" id="2.170.130.10">
    <property type="entry name" value="TonB-dependent receptor, plug domain"/>
    <property type="match status" value="1"/>
</dbReference>
<dbReference type="InterPro" id="IPR010917">
    <property type="entry name" value="TonB_rcpt_CS"/>
</dbReference>
<dbReference type="Pfam" id="PF00593">
    <property type="entry name" value="TonB_dep_Rec_b-barrel"/>
    <property type="match status" value="1"/>
</dbReference>
<keyword evidence="7 9" id="KW-0472">Membrane</keyword>
<name>A0A6L9MW94_9ALTE</name>
<evidence type="ECO:0000256" key="1">
    <source>
        <dbReference type="ARBA" id="ARBA00004571"/>
    </source>
</evidence>
<organism evidence="15 16">
    <name type="scientific">Alteromonas hispanica</name>
    <dbReference type="NCBI Taxonomy" id="315421"/>
    <lineage>
        <taxon>Bacteria</taxon>
        <taxon>Pseudomonadati</taxon>
        <taxon>Pseudomonadota</taxon>
        <taxon>Gammaproteobacteria</taxon>
        <taxon>Alteromonadales</taxon>
        <taxon>Alteromonadaceae</taxon>
        <taxon>Alteromonas/Salinimonas group</taxon>
        <taxon>Alteromonas</taxon>
    </lineage>
</organism>
<comment type="caution">
    <text evidence="15">The sequence shown here is derived from an EMBL/GenBank/DDBJ whole genome shotgun (WGS) entry which is preliminary data.</text>
</comment>
<keyword evidence="4 9" id="KW-0812">Transmembrane</keyword>
<feature type="domain" description="TonB-dependent receptor-like beta-barrel" evidence="13">
    <location>
        <begin position="417"/>
        <end position="877"/>
    </location>
</feature>
<dbReference type="Pfam" id="PF07715">
    <property type="entry name" value="Plug"/>
    <property type="match status" value="1"/>
</dbReference>
<dbReference type="CDD" id="cd01347">
    <property type="entry name" value="ligand_gated_channel"/>
    <property type="match status" value="1"/>
</dbReference>
<feature type="chain" id="PRO_5027114679" evidence="12">
    <location>
        <begin position="33"/>
        <end position="914"/>
    </location>
</feature>
<feature type="short sequence motif" description="TonB C-terminal box" evidence="10">
    <location>
        <begin position="897"/>
        <end position="914"/>
    </location>
</feature>
<gene>
    <name evidence="15" type="ORF">GTW09_13455</name>
</gene>
<feature type="signal peptide" evidence="12">
    <location>
        <begin position="1"/>
        <end position="32"/>
    </location>
</feature>
<evidence type="ECO:0000256" key="7">
    <source>
        <dbReference type="ARBA" id="ARBA00023136"/>
    </source>
</evidence>
<dbReference type="PANTHER" id="PTHR40980:SF3">
    <property type="entry name" value="TONB-DEPENDENT RECEPTOR-LIKE BETA-BARREL DOMAIN-CONTAINING PROTEIN"/>
    <property type="match status" value="1"/>
</dbReference>
<dbReference type="NCBIfam" id="TIGR01782">
    <property type="entry name" value="TonB-Xanth-Caul"/>
    <property type="match status" value="1"/>
</dbReference>
<dbReference type="EMBL" id="JAAAWP010000008">
    <property type="protein sequence ID" value="NDW22534.1"/>
    <property type="molecule type" value="Genomic_DNA"/>
</dbReference>
<evidence type="ECO:0000256" key="11">
    <source>
        <dbReference type="RuleBase" id="RU003357"/>
    </source>
</evidence>
<reference evidence="15 16" key="1">
    <citation type="submission" date="2020-01" db="EMBL/GenBank/DDBJ databases">
        <title>Genomes of bacteria type strains.</title>
        <authorList>
            <person name="Chen J."/>
            <person name="Zhu S."/>
            <person name="Yang J."/>
        </authorList>
    </citation>
    <scope>NUCLEOTIDE SEQUENCE [LARGE SCALE GENOMIC DNA]</scope>
    <source>
        <strain evidence="15 16">LMG 22958</strain>
    </source>
</reference>
<feature type="domain" description="TonB-dependent receptor plug" evidence="14">
    <location>
        <begin position="67"/>
        <end position="174"/>
    </location>
</feature>
<dbReference type="GO" id="GO:0009279">
    <property type="term" value="C:cell outer membrane"/>
    <property type="evidence" value="ECO:0007669"/>
    <property type="project" value="UniProtKB-SubCell"/>
</dbReference>
<keyword evidence="16" id="KW-1185">Reference proteome</keyword>
<evidence type="ECO:0000256" key="5">
    <source>
        <dbReference type="ARBA" id="ARBA00022729"/>
    </source>
</evidence>
<dbReference type="InterPro" id="IPR000531">
    <property type="entry name" value="Beta-barrel_TonB"/>
</dbReference>
<evidence type="ECO:0000256" key="2">
    <source>
        <dbReference type="ARBA" id="ARBA00022448"/>
    </source>
</evidence>
<dbReference type="AlphaFoldDB" id="A0A6L9MW94"/>
<evidence type="ECO:0000313" key="16">
    <source>
        <dbReference type="Proteomes" id="UP000478837"/>
    </source>
</evidence>
<evidence type="ECO:0000259" key="13">
    <source>
        <dbReference type="Pfam" id="PF00593"/>
    </source>
</evidence>
<keyword evidence="5 12" id="KW-0732">Signal</keyword>
<dbReference type="PROSITE" id="PS52016">
    <property type="entry name" value="TONB_DEPENDENT_REC_3"/>
    <property type="match status" value="1"/>
</dbReference>
<dbReference type="InterPro" id="IPR039426">
    <property type="entry name" value="TonB-dep_rcpt-like"/>
</dbReference>
<keyword evidence="2 9" id="KW-0813">Transport</keyword>
<comment type="similarity">
    <text evidence="9 11">Belongs to the TonB-dependent receptor family.</text>
</comment>
<dbReference type="PROSITE" id="PS01156">
    <property type="entry name" value="TONB_DEPENDENT_REC_2"/>
    <property type="match status" value="1"/>
</dbReference>
<keyword evidence="6 11" id="KW-0798">TonB box</keyword>
<protein>
    <submittedName>
        <fullName evidence="15">TonB-dependent receptor</fullName>
    </submittedName>
</protein>
<accession>A0A6L9MW94</accession>
<evidence type="ECO:0000256" key="10">
    <source>
        <dbReference type="PROSITE-ProRule" id="PRU10144"/>
    </source>
</evidence>
<dbReference type="SUPFAM" id="SSF56935">
    <property type="entry name" value="Porins"/>
    <property type="match status" value="1"/>
</dbReference>
<evidence type="ECO:0000313" key="15">
    <source>
        <dbReference type="EMBL" id="NDW22534.1"/>
    </source>
</evidence>
<evidence type="ECO:0000259" key="14">
    <source>
        <dbReference type="Pfam" id="PF07715"/>
    </source>
</evidence>
<keyword evidence="3 9" id="KW-1134">Transmembrane beta strand</keyword>
<comment type="subcellular location">
    <subcellularLocation>
        <location evidence="1 9">Cell outer membrane</location>
        <topology evidence="1 9">Multi-pass membrane protein</topology>
    </subcellularLocation>
</comment>
<dbReference type="InterPro" id="IPR036942">
    <property type="entry name" value="Beta-barrel_TonB_sf"/>
</dbReference>
<dbReference type="InterPro" id="IPR012910">
    <property type="entry name" value="Plug_dom"/>
</dbReference>
<keyword evidence="15" id="KW-0675">Receptor</keyword>
<evidence type="ECO:0000256" key="3">
    <source>
        <dbReference type="ARBA" id="ARBA00022452"/>
    </source>
</evidence>
<keyword evidence="8 9" id="KW-0998">Cell outer membrane</keyword>
<evidence type="ECO:0000256" key="4">
    <source>
        <dbReference type="ARBA" id="ARBA00022692"/>
    </source>
</evidence>
<evidence type="ECO:0000256" key="12">
    <source>
        <dbReference type="SAM" id="SignalP"/>
    </source>
</evidence>